<protein>
    <submittedName>
        <fullName evidence="5">Col_cuticle_N domain-containing protein</fullName>
    </submittedName>
</protein>
<evidence type="ECO:0000313" key="5">
    <source>
        <dbReference type="WBParaSite" id="PTRK_0001657900.1"/>
    </source>
</evidence>
<feature type="compositionally biased region" description="Low complexity" evidence="2">
    <location>
        <begin position="111"/>
        <end position="124"/>
    </location>
</feature>
<organism evidence="4 5">
    <name type="scientific">Parastrongyloides trichosuri</name>
    <name type="common">Possum-specific nematode worm</name>
    <dbReference type="NCBI Taxonomy" id="131310"/>
    <lineage>
        <taxon>Eukaryota</taxon>
        <taxon>Metazoa</taxon>
        <taxon>Ecdysozoa</taxon>
        <taxon>Nematoda</taxon>
        <taxon>Chromadorea</taxon>
        <taxon>Rhabditida</taxon>
        <taxon>Tylenchina</taxon>
        <taxon>Panagrolaimomorpha</taxon>
        <taxon>Strongyloidoidea</taxon>
        <taxon>Strongyloididae</taxon>
        <taxon>Parastrongyloides</taxon>
    </lineage>
</organism>
<dbReference type="Pfam" id="PF01484">
    <property type="entry name" value="Col_cuticle_N"/>
    <property type="match status" value="1"/>
</dbReference>
<dbReference type="InterPro" id="IPR008160">
    <property type="entry name" value="Collagen"/>
</dbReference>
<evidence type="ECO:0000256" key="1">
    <source>
        <dbReference type="ARBA" id="ARBA00022737"/>
    </source>
</evidence>
<feature type="region of interest" description="Disordered" evidence="2">
    <location>
        <begin position="203"/>
        <end position="235"/>
    </location>
</feature>
<dbReference type="InterPro" id="IPR002486">
    <property type="entry name" value="Col_cuticle_N"/>
</dbReference>
<evidence type="ECO:0000259" key="3">
    <source>
        <dbReference type="SMART" id="SM01088"/>
    </source>
</evidence>
<keyword evidence="1" id="KW-0677">Repeat</keyword>
<keyword evidence="4" id="KW-1185">Reference proteome</keyword>
<dbReference type="WBParaSite" id="PTRK_0001657900.1">
    <property type="protein sequence ID" value="PTRK_0001657900.1"/>
    <property type="gene ID" value="PTRK_0001657900"/>
</dbReference>
<accession>A0A0N5A4I7</accession>
<dbReference type="SMART" id="SM01088">
    <property type="entry name" value="Col_cuticle_N"/>
    <property type="match status" value="1"/>
</dbReference>
<dbReference type="Proteomes" id="UP000038045">
    <property type="component" value="Unplaced"/>
</dbReference>
<proteinExistence type="predicted"/>
<evidence type="ECO:0000313" key="4">
    <source>
        <dbReference type="Proteomes" id="UP000038045"/>
    </source>
</evidence>
<dbReference type="GO" id="GO:0042302">
    <property type="term" value="F:structural constituent of cuticle"/>
    <property type="evidence" value="ECO:0007669"/>
    <property type="project" value="InterPro"/>
</dbReference>
<reference evidence="5" key="1">
    <citation type="submission" date="2017-02" db="UniProtKB">
        <authorList>
            <consortium name="WormBaseParasite"/>
        </authorList>
    </citation>
    <scope>IDENTIFICATION</scope>
</reference>
<feature type="region of interest" description="Disordered" evidence="2">
    <location>
        <begin position="94"/>
        <end position="182"/>
    </location>
</feature>
<feature type="compositionally biased region" description="Low complexity" evidence="2">
    <location>
        <begin position="149"/>
        <end position="167"/>
    </location>
</feature>
<evidence type="ECO:0000256" key="2">
    <source>
        <dbReference type="SAM" id="MobiDB-lite"/>
    </source>
</evidence>
<dbReference type="Pfam" id="PF01391">
    <property type="entry name" value="Collagen"/>
    <property type="match status" value="1"/>
</dbReference>
<sequence>MTKFIVGLASTGSTAVVITSIFICVNLFNEINSMYDEVMSDMAEFKTIANDAWSDMVRINAGERQQFSFDTLIGRNKRSGGQCNCGARASNCPAGPPGPPGAPGIDGDDGLPGQDGQQGTDGIAVGNPSMNESGCIKCEAGPPGPPGPDGEAGPAGPDGQPGLDGAPGNPGVDGQPGPVEMPVLQDQRDQMDNQELQELMDKEDKENQVQQEHQEKLEPQEKMDNQEHQERMDNQVPQDQLDQLEIQELTELMDNQELQEVQESQDQMLLTVHVHQELDQKVLFKFQQLNKNMDYVIKFL</sequence>
<feature type="compositionally biased region" description="Basic and acidic residues" evidence="2">
    <location>
        <begin position="203"/>
        <end position="233"/>
    </location>
</feature>
<feature type="domain" description="Nematode cuticle collagen N-terminal" evidence="3">
    <location>
        <begin position="4"/>
        <end position="56"/>
    </location>
</feature>
<dbReference type="STRING" id="131310.A0A0N5A4I7"/>
<dbReference type="AlphaFoldDB" id="A0A0N5A4I7"/>
<dbReference type="PANTHER" id="PTHR24637:SF236">
    <property type="entry name" value="NEMATODE CUTICLE COLLAGEN N-TERMINAL DOMAIN-CONTAINING PROTEIN"/>
    <property type="match status" value="1"/>
</dbReference>
<name>A0A0N5A4I7_PARTI</name>
<dbReference type="PANTHER" id="PTHR24637">
    <property type="entry name" value="COLLAGEN"/>
    <property type="match status" value="1"/>
</dbReference>